<organism evidence="2 3">
    <name type="scientific">Sphingomonas immobilis</name>
    <dbReference type="NCBI Taxonomy" id="3063997"/>
    <lineage>
        <taxon>Bacteria</taxon>
        <taxon>Pseudomonadati</taxon>
        <taxon>Pseudomonadota</taxon>
        <taxon>Alphaproteobacteria</taxon>
        <taxon>Sphingomonadales</taxon>
        <taxon>Sphingomonadaceae</taxon>
        <taxon>Sphingomonas</taxon>
    </lineage>
</organism>
<name>A0ABT8ZWK6_9SPHN</name>
<dbReference type="EMBL" id="JAUQSZ010000003">
    <property type="protein sequence ID" value="MDO7841933.1"/>
    <property type="molecule type" value="Genomic_DNA"/>
</dbReference>
<evidence type="ECO:0000313" key="3">
    <source>
        <dbReference type="Proteomes" id="UP001176468"/>
    </source>
</evidence>
<dbReference type="Proteomes" id="UP001176468">
    <property type="component" value="Unassembled WGS sequence"/>
</dbReference>
<evidence type="ECO:0000313" key="2">
    <source>
        <dbReference type="EMBL" id="MDO7841933.1"/>
    </source>
</evidence>
<comment type="caution">
    <text evidence="2">The sequence shown here is derived from an EMBL/GenBank/DDBJ whole genome shotgun (WGS) entry which is preliminary data.</text>
</comment>
<keyword evidence="3" id="KW-1185">Reference proteome</keyword>
<evidence type="ECO:0000256" key="1">
    <source>
        <dbReference type="SAM" id="MobiDB-lite"/>
    </source>
</evidence>
<reference evidence="2" key="1">
    <citation type="submission" date="2023-07" db="EMBL/GenBank/DDBJ databases">
        <authorList>
            <person name="Kim M.K."/>
        </authorList>
    </citation>
    <scope>NUCLEOTIDE SEQUENCE</scope>
    <source>
        <strain evidence="2">CA1-15</strain>
    </source>
</reference>
<proteinExistence type="predicted"/>
<protein>
    <submittedName>
        <fullName evidence="2">Uncharacterized protein</fullName>
    </submittedName>
</protein>
<accession>A0ABT8ZWK6</accession>
<dbReference type="RefSeq" id="WP_304560390.1">
    <property type="nucleotide sequence ID" value="NZ_JAUQSZ010000003.1"/>
</dbReference>
<sequence length="46" mass="5149">MPNEPAEQREDTASEPYEPKGGEDEGSTEHDGKDDHLHDDQKPTTK</sequence>
<feature type="region of interest" description="Disordered" evidence="1">
    <location>
        <begin position="1"/>
        <end position="46"/>
    </location>
</feature>
<gene>
    <name evidence="2" type="ORF">Q5H94_06320</name>
</gene>